<dbReference type="EMBL" id="CAJHNH020002966">
    <property type="protein sequence ID" value="CAG5128187.1"/>
    <property type="molecule type" value="Genomic_DNA"/>
</dbReference>
<dbReference type="Gene3D" id="3.30.60.30">
    <property type="match status" value="5"/>
</dbReference>
<evidence type="ECO:0000313" key="7">
    <source>
        <dbReference type="Proteomes" id="UP000678393"/>
    </source>
</evidence>
<keyword evidence="4" id="KW-0732">Signal</keyword>
<evidence type="ECO:0000313" key="6">
    <source>
        <dbReference type="EMBL" id="CAG5128187.1"/>
    </source>
</evidence>
<keyword evidence="3" id="KW-1015">Disulfide bond</keyword>
<evidence type="ECO:0000259" key="5">
    <source>
        <dbReference type="PROSITE" id="PS51465"/>
    </source>
</evidence>
<dbReference type="GO" id="GO:0005576">
    <property type="term" value="C:extracellular region"/>
    <property type="evidence" value="ECO:0007669"/>
    <property type="project" value="TreeGrafter"/>
</dbReference>
<organism evidence="6 7">
    <name type="scientific">Candidula unifasciata</name>
    <dbReference type="NCBI Taxonomy" id="100452"/>
    <lineage>
        <taxon>Eukaryota</taxon>
        <taxon>Metazoa</taxon>
        <taxon>Spiralia</taxon>
        <taxon>Lophotrochozoa</taxon>
        <taxon>Mollusca</taxon>
        <taxon>Gastropoda</taxon>
        <taxon>Heterobranchia</taxon>
        <taxon>Euthyneura</taxon>
        <taxon>Panpulmonata</taxon>
        <taxon>Eupulmonata</taxon>
        <taxon>Stylommatophora</taxon>
        <taxon>Helicina</taxon>
        <taxon>Helicoidea</taxon>
        <taxon>Geomitridae</taxon>
        <taxon>Candidula</taxon>
    </lineage>
</organism>
<feature type="domain" description="Kazal-like" evidence="5">
    <location>
        <begin position="22"/>
        <end position="72"/>
    </location>
</feature>
<feature type="domain" description="Kazal-like" evidence="5">
    <location>
        <begin position="125"/>
        <end position="175"/>
    </location>
</feature>
<dbReference type="PROSITE" id="PS51465">
    <property type="entry name" value="KAZAL_2"/>
    <property type="match status" value="5"/>
</dbReference>
<dbReference type="Pfam" id="PF07648">
    <property type="entry name" value="Kazal_2"/>
    <property type="match status" value="3"/>
</dbReference>
<evidence type="ECO:0000256" key="4">
    <source>
        <dbReference type="SAM" id="SignalP"/>
    </source>
</evidence>
<evidence type="ECO:0000256" key="1">
    <source>
        <dbReference type="ARBA" id="ARBA00022690"/>
    </source>
</evidence>
<dbReference type="AlphaFoldDB" id="A0A8S3ZFF7"/>
<dbReference type="SUPFAM" id="SSF100895">
    <property type="entry name" value="Kazal-type serine protease inhibitors"/>
    <property type="match status" value="5"/>
</dbReference>
<dbReference type="PANTHER" id="PTHR10913">
    <property type="entry name" value="FOLLISTATIN-RELATED"/>
    <property type="match status" value="1"/>
</dbReference>
<keyword evidence="7" id="KW-1185">Reference proteome</keyword>
<dbReference type="SMART" id="SM00280">
    <property type="entry name" value="KAZAL"/>
    <property type="match status" value="5"/>
</dbReference>
<dbReference type="PANTHER" id="PTHR10913:SF45">
    <property type="entry name" value="FOLLISTATIN, ISOFORM A-RELATED"/>
    <property type="match status" value="1"/>
</dbReference>
<gene>
    <name evidence="6" type="ORF">CUNI_LOCUS13745</name>
</gene>
<feature type="signal peptide" evidence="4">
    <location>
        <begin position="1"/>
        <end position="20"/>
    </location>
</feature>
<feature type="domain" description="Kazal-like" evidence="5">
    <location>
        <begin position="74"/>
        <end position="124"/>
    </location>
</feature>
<dbReference type="Proteomes" id="UP000678393">
    <property type="component" value="Unassembled WGS sequence"/>
</dbReference>
<dbReference type="OrthoDB" id="126772at2759"/>
<dbReference type="GO" id="GO:0030154">
    <property type="term" value="P:cell differentiation"/>
    <property type="evidence" value="ECO:0007669"/>
    <property type="project" value="TreeGrafter"/>
</dbReference>
<dbReference type="InterPro" id="IPR002350">
    <property type="entry name" value="Kazal_dom"/>
</dbReference>
<proteinExistence type="predicted"/>
<comment type="caution">
    <text evidence="6">The sequence shown here is derived from an EMBL/GenBank/DDBJ whole genome shotgun (WGS) entry which is preliminary data.</text>
</comment>
<dbReference type="InterPro" id="IPR050653">
    <property type="entry name" value="Prot_Inhib_GrowthFact_Antg"/>
</dbReference>
<evidence type="ECO:0000256" key="2">
    <source>
        <dbReference type="ARBA" id="ARBA00022900"/>
    </source>
</evidence>
<feature type="domain" description="Kazal-like" evidence="5">
    <location>
        <begin position="176"/>
        <end position="225"/>
    </location>
</feature>
<accession>A0A8S3ZFF7</accession>
<evidence type="ECO:0000256" key="3">
    <source>
        <dbReference type="ARBA" id="ARBA00023157"/>
    </source>
</evidence>
<dbReference type="Pfam" id="PF00050">
    <property type="entry name" value="Kazal_1"/>
    <property type="match status" value="2"/>
</dbReference>
<sequence length="276" mass="29898">MYKQVLPIAFLLVVLQNAFAFRIRRPECPMLKCATNYDPVCGKDGITYDNSCYLRSFTCGKIKMDYAGECVRQITTAQPCGADVMCTMEYMPVCGSDGVTYSNQCILKTRTCGQGVTLEHEGECNANPPCNAMRCTREKIPVCGSDGVTYSNRCIFETETCGQGVTLAHEGECNTQRPCDTDTFCTFDYQPVCGSDGVTYPNACSFNTQTCGTNATVVHEGACDTPRPCGALRCTFIDQPVCGSDGQTYPNKCLFDTETCGTNATVAHEGACVTVS</sequence>
<feature type="domain" description="Kazal-like" evidence="5">
    <location>
        <begin position="226"/>
        <end position="274"/>
    </location>
</feature>
<dbReference type="CDD" id="cd00104">
    <property type="entry name" value="KAZAL_FS"/>
    <property type="match status" value="5"/>
</dbReference>
<dbReference type="GO" id="GO:0004867">
    <property type="term" value="F:serine-type endopeptidase inhibitor activity"/>
    <property type="evidence" value="ECO:0007669"/>
    <property type="project" value="UniProtKB-KW"/>
</dbReference>
<keyword evidence="1" id="KW-0646">Protease inhibitor</keyword>
<protein>
    <recommendedName>
        <fullName evidence="5">Kazal-like domain-containing protein</fullName>
    </recommendedName>
</protein>
<feature type="chain" id="PRO_5035861419" description="Kazal-like domain-containing protein" evidence="4">
    <location>
        <begin position="21"/>
        <end position="276"/>
    </location>
</feature>
<reference evidence="6" key="1">
    <citation type="submission" date="2021-04" db="EMBL/GenBank/DDBJ databases">
        <authorList>
            <consortium name="Molecular Ecology Group"/>
        </authorList>
    </citation>
    <scope>NUCLEOTIDE SEQUENCE</scope>
</reference>
<keyword evidence="2" id="KW-0722">Serine protease inhibitor</keyword>
<dbReference type="InterPro" id="IPR036058">
    <property type="entry name" value="Kazal_dom_sf"/>
</dbReference>
<name>A0A8S3ZFF7_9EUPU</name>